<dbReference type="SUPFAM" id="SSF111369">
    <property type="entry name" value="HlyD-like secretion proteins"/>
    <property type="match status" value="2"/>
</dbReference>
<feature type="coiled-coil region" evidence="2">
    <location>
        <begin position="235"/>
        <end position="262"/>
    </location>
</feature>
<dbReference type="GO" id="GO:0015562">
    <property type="term" value="F:efflux transmembrane transporter activity"/>
    <property type="evidence" value="ECO:0007669"/>
    <property type="project" value="TreeGrafter"/>
</dbReference>
<dbReference type="Proteomes" id="UP000052020">
    <property type="component" value="Unassembled WGS sequence"/>
</dbReference>
<evidence type="ECO:0000313" key="7">
    <source>
        <dbReference type="Proteomes" id="UP000052020"/>
    </source>
</evidence>
<dbReference type="Gene3D" id="1.10.287.470">
    <property type="entry name" value="Helix hairpin bin"/>
    <property type="match status" value="1"/>
</dbReference>
<dbReference type="InterPro" id="IPR058792">
    <property type="entry name" value="Beta-barrel_RND_2"/>
</dbReference>
<dbReference type="EMBL" id="LIZY01000012">
    <property type="protein sequence ID" value="KPJ64686.1"/>
    <property type="molecule type" value="Genomic_DNA"/>
</dbReference>
<feature type="domain" description="CusB-like beta-barrel" evidence="4">
    <location>
        <begin position="330"/>
        <end position="400"/>
    </location>
</feature>
<evidence type="ECO:0000259" key="4">
    <source>
        <dbReference type="Pfam" id="PF25954"/>
    </source>
</evidence>
<dbReference type="Gene3D" id="2.40.420.20">
    <property type="match status" value="1"/>
</dbReference>
<gene>
    <name evidence="6" type="ORF">AMK68_00900</name>
</gene>
<dbReference type="FunFam" id="2.40.30.170:FF:000010">
    <property type="entry name" value="Efflux RND transporter periplasmic adaptor subunit"/>
    <property type="match status" value="1"/>
</dbReference>
<evidence type="ECO:0000259" key="5">
    <source>
        <dbReference type="Pfam" id="PF25989"/>
    </source>
</evidence>
<dbReference type="AlphaFoldDB" id="A0A0S7XQD8"/>
<feature type="domain" description="YbhG-like alpha-helical hairpin" evidence="3">
    <location>
        <begin position="135"/>
        <end position="253"/>
    </location>
</feature>
<protein>
    <recommendedName>
        <fullName evidence="8">RND efflux pump membrane fusion protein barrel-sandwich domain-containing protein</fullName>
    </recommendedName>
</protein>
<reference evidence="6 7" key="1">
    <citation type="journal article" date="2015" name="Microbiome">
        <title>Genomic resolution of linkages in carbon, nitrogen, and sulfur cycling among widespread estuary sediment bacteria.</title>
        <authorList>
            <person name="Baker B.J."/>
            <person name="Lazar C.S."/>
            <person name="Teske A.P."/>
            <person name="Dick G.J."/>
        </authorList>
    </citation>
    <scope>NUCLEOTIDE SEQUENCE [LARGE SCALE GENOMIC DNA]</scope>
    <source>
        <strain evidence="6">DG_56</strain>
    </source>
</reference>
<evidence type="ECO:0000256" key="2">
    <source>
        <dbReference type="SAM" id="Coils"/>
    </source>
</evidence>
<dbReference type="PANTHER" id="PTHR30469">
    <property type="entry name" value="MULTIDRUG RESISTANCE PROTEIN MDTA"/>
    <property type="match status" value="1"/>
</dbReference>
<organism evidence="6 7">
    <name type="scientific">candidate division KD3-62 bacterium DG_56</name>
    <dbReference type="NCBI Taxonomy" id="1704032"/>
    <lineage>
        <taxon>Bacteria</taxon>
        <taxon>candidate division KD3-62</taxon>
    </lineage>
</organism>
<accession>A0A0S7XQD8</accession>
<sequence length="485" mass="52410">MKHRHEWLTAVALALAALLLAAGGCRRGGKTRAEQPAAATVEAEAAEMRTMVATVSVTGSIEARDDVTVSSQSTGRVVKVTAREGDRVGRNQALVVLDQSESQAMLDQAEANLRAARARLAQAITTAEVEPTRIDAQIRQAEAALSAARDRLAILQKGAREQERLQAENAVTQAKANMDNAEADLKRLEYLLSQKAVAPQAVDAARTRYEVAKAAYNSAVAQRDLIEEGPRVEEIQAAEAQVRQAEEALRSARANRAQIELRRREVDSAQAAVAQARASIDYAASQHSQKVIRSPISGSVYARMVEPGEVVIGMSGSPLLRIADLDTLYFEAEVPETEIENISARQPVAVTIDALKGKRFRGWVATVVPKATPASRNIVTKIRVENPSRVILPGMFARGEIVVEERANAVVVPKEAVIVRGGRARVFAVEGDKVDERPVEMGISNADWAEILYGVSPGERVIVMGQQALSDGDRVVVVDKRTETD</sequence>
<dbReference type="NCBIfam" id="TIGR01730">
    <property type="entry name" value="RND_mfp"/>
    <property type="match status" value="1"/>
</dbReference>
<dbReference type="Pfam" id="PF25954">
    <property type="entry name" value="Beta-barrel_RND_2"/>
    <property type="match status" value="1"/>
</dbReference>
<dbReference type="PROSITE" id="PS51257">
    <property type="entry name" value="PROKAR_LIPOPROTEIN"/>
    <property type="match status" value="1"/>
</dbReference>
<dbReference type="Gene3D" id="2.40.30.170">
    <property type="match status" value="1"/>
</dbReference>
<dbReference type="InterPro" id="IPR059052">
    <property type="entry name" value="HH_YbhG-like"/>
</dbReference>
<dbReference type="GO" id="GO:1990281">
    <property type="term" value="C:efflux pump complex"/>
    <property type="evidence" value="ECO:0007669"/>
    <property type="project" value="TreeGrafter"/>
</dbReference>
<feature type="coiled-coil region" evidence="2">
    <location>
        <begin position="99"/>
        <end position="191"/>
    </location>
</feature>
<evidence type="ECO:0000256" key="1">
    <source>
        <dbReference type="ARBA" id="ARBA00009477"/>
    </source>
</evidence>
<keyword evidence="2" id="KW-0175">Coiled coil</keyword>
<comment type="caution">
    <text evidence="6">The sequence shown here is derived from an EMBL/GenBank/DDBJ whole genome shotgun (WGS) entry which is preliminary data.</text>
</comment>
<proteinExistence type="inferred from homology"/>
<evidence type="ECO:0000259" key="3">
    <source>
        <dbReference type="Pfam" id="PF25881"/>
    </source>
</evidence>
<dbReference type="Gene3D" id="2.40.50.100">
    <property type="match status" value="1"/>
</dbReference>
<comment type="similarity">
    <text evidence="1">Belongs to the membrane fusion protein (MFP) (TC 8.A.1) family.</text>
</comment>
<dbReference type="InterPro" id="IPR058637">
    <property type="entry name" value="YknX-like_C"/>
</dbReference>
<feature type="domain" description="YknX-like C-terminal permuted SH3-like" evidence="5">
    <location>
        <begin position="410"/>
        <end position="476"/>
    </location>
</feature>
<dbReference type="Pfam" id="PF25881">
    <property type="entry name" value="HH_YBHG"/>
    <property type="match status" value="1"/>
</dbReference>
<evidence type="ECO:0008006" key="8">
    <source>
        <dbReference type="Google" id="ProtNLM"/>
    </source>
</evidence>
<evidence type="ECO:0000313" key="6">
    <source>
        <dbReference type="EMBL" id="KPJ64686.1"/>
    </source>
</evidence>
<dbReference type="InterPro" id="IPR006143">
    <property type="entry name" value="RND_pump_MFP"/>
</dbReference>
<name>A0A0S7XQD8_9BACT</name>
<dbReference type="Pfam" id="PF25989">
    <property type="entry name" value="YknX_C"/>
    <property type="match status" value="1"/>
</dbReference>